<dbReference type="GO" id="GO:0005794">
    <property type="term" value="C:Golgi apparatus"/>
    <property type="evidence" value="ECO:0007669"/>
    <property type="project" value="TreeGrafter"/>
</dbReference>
<evidence type="ECO:0000256" key="11">
    <source>
        <dbReference type="RuleBase" id="RU368121"/>
    </source>
</evidence>
<comment type="subcellular location">
    <subcellularLocation>
        <location evidence="1">Membrane</location>
        <topology evidence="1">Single-pass type II membrane protein</topology>
    </subcellularLocation>
</comment>
<dbReference type="EC" id="2.4.1.-" evidence="11"/>
<evidence type="ECO:0000313" key="14">
    <source>
        <dbReference type="EMBL" id="CAF0962382.1"/>
    </source>
</evidence>
<dbReference type="EMBL" id="CAJOBD010000548">
    <property type="protein sequence ID" value="CAF3686328.1"/>
    <property type="molecule type" value="Genomic_DNA"/>
</dbReference>
<keyword evidence="6" id="KW-0812">Transmembrane</keyword>
<dbReference type="InterPro" id="IPR029044">
    <property type="entry name" value="Nucleotide-diphossugar_trans"/>
</dbReference>
<dbReference type="Proteomes" id="UP000663836">
    <property type="component" value="Unassembled WGS sequence"/>
</dbReference>
<evidence type="ECO:0000256" key="7">
    <source>
        <dbReference type="ARBA" id="ARBA00022968"/>
    </source>
</evidence>
<evidence type="ECO:0000256" key="3">
    <source>
        <dbReference type="ARBA" id="ARBA00005735"/>
    </source>
</evidence>
<evidence type="ECO:0000256" key="6">
    <source>
        <dbReference type="ARBA" id="ARBA00022692"/>
    </source>
</evidence>
<evidence type="ECO:0000256" key="1">
    <source>
        <dbReference type="ARBA" id="ARBA00004606"/>
    </source>
</evidence>
<comment type="similarity">
    <text evidence="3 11">Belongs to the glycosyltransferase 7 family.</text>
</comment>
<evidence type="ECO:0000256" key="4">
    <source>
        <dbReference type="ARBA" id="ARBA00022676"/>
    </source>
</evidence>
<dbReference type="SUPFAM" id="SSF53448">
    <property type="entry name" value="Nucleotide-diphospho-sugar transferases"/>
    <property type="match status" value="1"/>
</dbReference>
<dbReference type="GO" id="GO:0016020">
    <property type="term" value="C:membrane"/>
    <property type="evidence" value="ECO:0007669"/>
    <property type="project" value="UniProtKB-SubCell"/>
</dbReference>
<dbReference type="AlphaFoldDB" id="A0A814E161"/>
<reference evidence="14" key="1">
    <citation type="submission" date="2021-02" db="EMBL/GenBank/DDBJ databases">
        <authorList>
            <person name="Nowell W R."/>
        </authorList>
    </citation>
    <scope>NUCLEOTIDE SEQUENCE</scope>
</reference>
<keyword evidence="10 11" id="KW-0325">Glycoprotein</keyword>
<evidence type="ECO:0000259" key="13">
    <source>
        <dbReference type="Pfam" id="PF13733"/>
    </source>
</evidence>
<dbReference type="InterPro" id="IPR027995">
    <property type="entry name" value="Galactosyl_T_N"/>
</dbReference>
<dbReference type="Pfam" id="PF13733">
    <property type="entry name" value="Glyco_transf_7N"/>
    <property type="match status" value="1"/>
</dbReference>
<comment type="pathway">
    <text evidence="2 11">Protein modification; protein glycosylation.</text>
</comment>
<dbReference type="PANTHER" id="PTHR19300">
    <property type="entry name" value="BETA-1,4-GALACTOSYLTRANSFERASE"/>
    <property type="match status" value="1"/>
</dbReference>
<dbReference type="PRINTS" id="PR02050">
    <property type="entry name" value="B14GALTRFASE"/>
</dbReference>
<comment type="caution">
    <text evidence="14">The sequence shown here is derived from an EMBL/GenBank/DDBJ whole genome shotgun (WGS) entry which is preliminary data.</text>
</comment>
<evidence type="ECO:0000313" key="15">
    <source>
        <dbReference type="EMBL" id="CAF3686328.1"/>
    </source>
</evidence>
<accession>A0A814E161</accession>
<name>A0A814E161_9BILA</name>
<proteinExistence type="inferred from homology"/>
<feature type="domain" description="Galactosyltransferase N-terminal" evidence="13">
    <location>
        <begin position="136"/>
        <end position="239"/>
    </location>
</feature>
<dbReference type="GO" id="GO:0006688">
    <property type="term" value="P:glycosphingolipid biosynthetic process"/>
    <property type="evidence" value="ECO:0007669"/>
    <property type="project" value="TreeGrafter"/>
</dbReference>
<keyword evidence="5 11" id="KW-0808">Transferase</keyword>
<keyword evidence="4 11" id="KW-0328">Glycosyltransferase</keyword>
<gene>
    <name evidence="15" type="ORF">JBS370_LOCUS8543</name>
    <name evidence="14" type="ORF">ZHD862_LOCUS10589</name>
</gene>
<evidence type="ECO:0000256" key="9">
    <source>
        <dbReference type="ARBA" id="ARBA00023136"/>
    </source>
</evidence>
<keyword evidence="7 11" id="KW-0735">Signal-anchor</keyword>
<dbReference type="InterPro" id="IPR003859">
    <property type="entry name" value="Galactosyl_T"/>
</dbReference>
<dbReference type="PANTHER" id="PTHR19300:SF57">
    <property type="entry name" value="BETA-1,4-N-ACETYLGALACTOSAMINYLTRANSFERASE"/>
    <property type="match status" value="1"/>
</dbReference>
<feature type="domain" description="Galactosyltransferase C-terminal" evidence="12">
    <location>
        <begin position="244"/>
        <end position="319"/>
    </location>
</feature>
<dbReference type="GO" id="GO:0005975">
    <property type="term" value="P:carbohydrate metabolic process"/>
    <property type="evidence" value="ECO:0007669"/>
    <property type="project" value="InterPro"/>
</dbReference>
<dbReference type="UniPathway" id="UPA00378"/>
<evidence type="ECO:0000256" key="2">
    <source>
        <dbReference type="ARBA" id="ARBA00004922"/>
    </source>
</evidence>
<evidence type="ECO:0000256" key="5">
    <source>
        <dbReference type="ARBA" id="ARBA00022679"/>
    </source>
</evidence>
<evidence type="ECO:0000256" key="10">
    <source>
        <dbReference type="ARBA" id="ARBA00023180"/>
    </source>
</evidence>
<dbReference type="GO" id="GO:0008378">
    <property type="term" value="F:galactosyltransferase activity"/>
    <property type="evidence" value="ECO:0007669"/>
    <property type="project" value="TreeGrafter"/>
</dbReference>
<dbReference type="InterPro" id="IPR027791">
    <property type="entry name" value="Galactosyl_T_C"/>
</dbReference>
<dbReference type="Proteomes" id="UP000663864">
    <property type="component" value="Unassembled WGS sequence"/>
</dbReference>
<comment type="function">
    <text evidence="11">Catalyses the transfer of galactose onto proteins or lipids.</text>
</comment>
<dbReference type="EMBL" id="CAJNOT010000383">
    <property type="protein sequence ID" value="CAF0962382.1"/>
    <property type="molecule type" value="Genomic_DNA"/>
</dbReference>
<organism evidence="14 16">
    <name type="scientific">Rotaria sordida</name>
    <dbReference type="NCBI Taxonomy" id="392033"/>
    <lineage>
        <taxon>Eukaryota</taxon>
        <taxon>Metazoa</taxon>
        <taxon>Spiralia</taxon>
        <taxon>Gnathifera</taxon>
        <taxon>Rotifera</taxon>
        <taxon>Eurotatoria</taxon>
        <taxon>Bdelloidea</taxon>
        <taxon>Philodinida</taxon>
        <taxon>Philodinidae</taxon>
        <taxon>Rotaria</taxon>
    </lineage>
</organism>
<dbReference type="GO" id="GO:0033842">
    <property type="term" value="F:N-acetyl-beta-glucosaminyl-derivative 4-beta-N-acetylgalactosaminyltransferase activity"/>
    <property type="evidence" value="ECO:0007669"/>
    <property type="project" value="TreeGrafter"/>
</dbReference>
<sequence>MYKYYRIMYLLICSTLLAPLLYNVLFEIELNRRATGSFSLTLLNKQGSAIEKDVTQNTKNLIFLNNKSIRQEFKQFNPFPDCSFSISINFTKPDPIINNSLPICSFSTSNKNSSFYKVPIIYRFYPFSIIEKLYGADIHVGGHWFPKTCRAEQRLAIIVPYRNRESHLKLFLDIMHPFLKKQELDYTIFVINQHGDEEFNRAALFNVGYIEAMKLYSFDCFIFHDVDLFPEDLRNLYKCGSTPKHLAAAMDKDDYRLFYYSYFGGATAFSVPDFLGANGHATVYWGWGQEDDDMYNRVLRKLQKVVTRYPNEIARYKVVRTFNHTAANPNPDNGKIFKSNYNYSLDGLNTMNYTLNNILFYKLFTLINVTLSRESREQIYTRLNITM</sequence>
<evidence type="ECO:0000313" key="16">
    <source>
        <dbReference type="Proteomes" id="UP000663864"/>
    </source>
</evidence>
<keyword evidence="8" id="KW-1133">Transmembrane helix</keyword>
<evidence type="ECO:0000259" key="12">
    <source>
        <dbReference type="Pfam" id="PF02709"/>
    </source>
</evidence>
<evidence type="ECO:0000256" key="8">
    <source>
        <dbReference type="ARBA" id="ARBA00022989"/>
    </source>
</evidence>
<dbReference type="Gene3D" id="3.90.550.10">
    <property type="entry name" value="Spore Coat Polysaccharide Biosynthesis Protein SpsA, Chain A"/>
    <property type="match status" value="1"/>
</dbReference>
<protein>
    <recommendedName>
        <fullName evidence="11">Beta-1,4-galactosyltransferase</fullName>
        <ecNumber evidence="11">2.4.1.-</ecNumber>
    </recommendedName>
</protein>
<keyword evidence="9" id="KW-0472">Membrane</keyword>
<dbReference type="Pfam" id="PF02709">
    <property type="entry name" value="Glyco_transf_7C"/>
    <property type="match status" value="1"/>
</dbReference>